<sequence length="518" mass="59320">TMSAPPKFILRVYIAPEMAVKLTLTERPNSVEDLIQTLQEKCRSKLDYDFTLHYEDPDFDGQLCCLVDIEDLPEKGTLQVVRSEADNISLQSSDTEILPHVPISDRLKTWPDNFSVPTFSYEVEHLLLEGNAAYEQSGKPITLTRSQKSSILESMASAIMHFKPYPTEKNIAMAAQALVTAHPCLREKSSESGWYGWKWSLQYKMGNFRSKLARAGCLEVAVNSGRRSHNNPDKEHPHHNIKKAKRAEVNYLPNFPKGQDATSLENVRLQIIQEVEKSEKNLLLIDQLMQMTFALRRLEIVKEDPMIGQFLQKWPALRIDSQICAEFHRITNVNLRNQFYSELDRLTTRLLILLRQKAARTGSTSEALCGMLNLYDKQLEQDADIRRTLVLHGLPIYLREEDPQFFKVWNIEETPEPDISNTSVGILTIVNENITSPMHFKPVSAAVVVEDELVVGDIPKWADAFVLLFGLFYVLHLDYPKKLVHTFTFIQKLLMGLEDGKQLKPCLLRLKNDLFLPE</sequence>
<proteinExistence type="predicted"/>
<protein>
    <submittedName>
        <fullName evidence="1">Si:ch211-155i14.1</fullName>
    </submittedName>
</protein>
<accession>A0A1A7Y8G5</accession>
<dbReference type="EMBL" id="HADX01004177">
    <property type="protein sequence ID" value="SBP26409.1"/>
    <property type="molecule type" value="Transcribed_RNA"/>
</dbReference>
<organism evidence="1">
    <name type="scientific">Iconisemion striatum</name>
    <dbReference type="NCBI Taxonomy" id="60296"/>
    <lineage>
        <taxon>Eukaryota</taxon>
        <taxon>Metazoa</taxon>
        <taxon>Chordata</taxon>
        <taxon>Craniata</taxon>
        <taxon>Vertebrata</taxon>
        <taxon>Euteleostomi</taxon>
        <taxon>Actinopterygii</taxon>
        <taxon>Neopterygii</taxon>
        <taxon>Teleostei</taxon>
        <taxon>Neoteleostei</taxon>
        <taxon>Acanthomorphata</taxon>
        <taxon>Ovalentaria</taxon>
        <taxon>Atherinomorphae</taxon>
        <taxon>Cyprinodontiformes</taxon>
        <taxon>Nothobranchiidae</taxon>
        <taxon>Iconisemion</taxon>
    </lineage>
</organism>
<dbReference type="PANTHER" id="PTHR31025:SF19">
    <property type="entry name" value="SI:CH73-42K18.1-RELATED"/>
    <property type="match status" value="1"/>
</dbReference>
<feature type="non-terminal residue" evidence="1">
    <location>
        <position position="1"/>
    </location>
</feature>
<reference evidence="1" key="2">
    <citation type="submission" date="2016-06" db="EMBL/GenBank/DDBJ databases">
        <title>The genome of a short-lived fish provides insights into sex chromosome evolution and the genetic control of aging.</title>
        <authorList>
            <person name="Reichwald K."/>
            <person name="Felder M."/>
            <person name="Petzold A."/>
            <person name="Koch P."/>
            <person name="Groth M."/>
            <person name="Platzer M."/>
        </authorList>
    </citation>
    <scope>NUCLEOTIDE SEQUENCE</scope>
    <source>
        <tissue evidence="1">Brain</tissue>
    </source>
</reference>
<gene>
    <name evidence="1" type="primary">SI:CH211-155I14.1</name>
</gene>
<evidence type="ECO:0000313" key="1">
    <source>
        <dbReference type="EMBL" id="SBP26409.1"/>
    </source>
</evidence>
<name>A0A1A7Y8G5_9TELE</name>
<dbReference type="PANTHER" id="PTHR31025">
    <property type="entry name" value="SI:CH211-196P9.1-RELATED"/>
    <property type="match status" value="1"/>
</dbReference>
<reference evidence="1" key="1">
    <citation type="submission" date="2016-05" db="EMBL/GenBank/DDBJ databases">
        <authorList>
            <person name="Lavstsen T."/>
            <person name="Jespersen J.S."/>
        </authorList>
    </citation>
    <scope>NUCLEOTIDE SEQUENCE</scope>
    <source>
        <tissue evidence="1">Brain</tissue>
    </source>
</reference>
<dbReference type="AlphaFoldDB" id="A0A1A7Y8G5"/>